<dbReference type="EMBL" id="BJWL01000020">
    <property type="protein sequence ID" value="GFZ08696.1"/>
    <property type="molecule type" value="Genomic_DNA"/>
</dbReference>
<reference evidence="2 3" key="1">
    <citation type="submission" date="2019-07" db="EMBL/GenBank/DDBJ databases">
        <title>De Novo Assembly of kiwifruit Actinidia rufa.</title>
        <authorList>
            <person name="Sugita-Konishi S."/>
            <person name="Sato K."/>
            <person name="Mori E."/>
            <person name="Abe Y."/>
            <person name="Kisaki G."/>
            <person name="Hamano K."/>
            <person name="Suezawa K."/>
            <person name="Otani M."/>
            <person name="Fukuda T."/>
            <person name="Manabe T."/>
            <person name="Gomi K."/>
            <person name="Tabuchi M."/>
            <person name="Akimitsu K."/>
            <person name="Kataoka I."/>
        </authorList>
    </citation>
    <scope>NUCLEOTIDE SEQUENCE [LARGE SCALE GENOMIC DNA]</scope>
    <source>
        <strain evidence="3">cv. Fuchu</strain>
    </source>
</reference>
<feature type="region of interest" description="Disordered" evidence="1">
    <location>
        <begin position="128"/>
        <end position="181"/>
    </location>
</feature>
<feature type="compositionally biased region" description="Low complexity" evidence="1">
    <location>
        <begin position="246"/>
        <end position="261"/>
    </location>
</feature>
<feature type="compositionally biased region" description="Basic and acidic residues" evidence="1">
    <location>
        <begin position="14"/>
        <end position="23"/>
    </location>
</feature>
<dbReference type="PANTHER" id="PTHR37256">
    <property type="entry name" value="E1A-BINDING PROTEIN P400-LIKE"/>
    <property type="match status" value="1"/>
</dbReference>
<name>A0A7J0GD01_9ERIC</name>
<feature type="region of interest" description="Disordered" evidence="1">
    <location>
        <begin position="1"/>
        <end position="61"/>
    </location>
</feature>
<sequence>MRGRSPRAGSKGGIEMEKLKEEPQLSGAYIRSLVKQLTSSRSSKDPMSNPPDLDRDGLISPANQNLTKFSHQDLLTSSEGQGSQQPQQQHKKQVRRRLHTTRPYQERLLNMAEARREIVTALKFHREAMKQQANDQQQPPLPLSPPAQQQSQLVGKTKSRRNPRTYPSSSCNSNFPNISNRSSNSQNCINYSWPTASQIGPYPPPVVTMENLNYLSLPNQTLGLNLNIQEFHNLDATLYHNPTSIFSSSLSPSSTSPSPTTLYGGNDHDHVPNHHPTTILQEGIANGIGLGLHPAMDDEANGRDKIHWRAT</sequence>
<dbReference type="AlphaFoldDB" id="A0A7J0GD01"/>
<protein>
    <submittedName>
        <fullName evidence="2">Hydroxyproline-rich glycoprotein family protein</fullName>
    </submittedName>
</protein>
<feature type="region of interest" description="Disordered" evidence="1">
    <location>
        <begin position="75"/>
        <end position="109"/>
    </location>
</feature>
<organism evidence="2 3">
    <name type="scientific">Actinidia rufa</name>
    <dbReference type="NCBI Taxonomy" id="165716"/>
    <lineage>
        <taxon>Eukaryota</taxon>
        <taxon>Viridiplantae</taxon>
        <taxon>Streptophyta</taxon>
        <taxon>Embryophyta</taxon>
        <taxon>Tracheophyta</taxon>
        <taxon>Spermatophyta</taxon>
        <taxon>Magnoliopsida</taxon>
        <taxon>eudicotyledons</taxon>
        <taxon>Gunneridae</taxon>
        <taxon>Pentapetalae</taxon>
        <taxon>asterids</taxon>
        <taxon>Ericales</taxon>
        <taxon>Actinidiaceae</taxon>
        <taxon>Actinidia</taxon>
    </lineage>
</organism>
<feature type="compositionally biased region" description="Polar residues" evidence="1">
    <location>
        <begin position="165"/>
        <end position="181"/>
    </location>
</feature>
<dbReference type="Proteomes" id="UP000585474">
    <property type="component" value="Unassembled WGS sequence"/>
</dbReference>
<proteinExistence type="predicted"/>
<gene>
    <name evidence="2" type="ORF">Acr_20g0005040</name>
</gene>
<dbReference type="PANTHER" id="PTHR37256:SF1">
    <property type="entry name" value="MYB-LIKE PROTEIN A"/>
    <property type="match status" value="1"/>
</dbReference>
<dbReference type="OrthoDB" id="692030at2759"/>
<evidence type="ECO:0000256" key="1">
    <source>
        <dbReference type="SAM" id="MobiDB-lite"/>
    </source>
</evidence>
<comment type="caution">
    <text evidence="2">The sequence shown here is derived from an EMBL/GenBank/DDBJ whole genome shotgun (WGS) entry which is preliminary data.</text>
</comment>
<keyword evidence="3" id="KW-1185">Reference proteome</keyword>
<feature type="region of interest" description="Disordered" evidence="1">
    <location>
        <begin position="246"/>
        <end position="277"/>
    </location>
</feature>
<evidence type="ECO:0000313" key="2">
    <source>
        <dbReference type="EMBL" id="GFZ08696.1"/>
    </source>
</evidence>
<evidence type="ECO:0000313" key="3">
    <source>
        <dbReference type="Proteomes" id="UP000585474"/>
    </source>
</evidence>
<feature type="compositionally biased region" description="Basic residues" evidence="1">
    <location>
        <begin position="89"/>
        <end position="100"/>
    </location>
</feature>
<accession>A0A7J0GD01</accession>